<gene>
    <name evidence="1" type="ORF">AB1E22_15085</name>
</gene>
<dbReference type="Proteomes" id="UP001555342">
    <property type="component" value="Unassembled WGS sequence"/>
</dbReference>
<name>A0ABV3NX12_9ENTR</name>
<organism evidence="1 2">
    <name type="scientific">Buttiauxella gaviniae</name>
    <dbReference type="NCBI Taxonomy" id="82990"/>
    <lineage>
        <taxon>Bacteria</taxon>
        <taxon>Pseudomonadati</taxon>
        <taxon>Pseudomonadota</taxon>
        <taxon>Gammaproteobacteria</taxon>
        <taxon>Enterobacterales</taxon>
        <taxon>Enterobacteriaceae</taxon>
        <taxon>Buttiauxella</taxon>
    </lineage>
</organism>
<dbReference type="RefSeq" id="WP_367596050.1">
    <property type="nucleotide sequence ID" value="NZ_JBFMVT010000002.1"/>
</dbReference>
<reference evidence="1 2" key="1">
    <citation type="submission" date="2024-07" db="EMBL/GenBank/DDBJ databases">
        <authorList>
            <person name="Wang L."/>
        </authorList>
    </citation>
    <scope>NUCLEOTIDE SEQUENCE [LARGE SCALE GENOMIC DNA]</scope>
    <source>
        <strain evidence="1 2">WL359</strain>
    </source>
</reference>
<evidence type="ECO:0000313" key="1">
    <source>
        <dbReference type="EMBL" id="MEW7314000.1"/>
    </source>
</evidence>
<dbReference type="EMBL" id="JBFMVT010000002">
    <property type="protein sequence ID" value="MEW7314000.1"/>
    <property type="molecule type" value="Genomic_DNA"/>
</dbReference>
<comment type="caution">
    <text evidence="1">The sequence shown here is derived from an EMBL/GenBank/DDBJ whole genome shotgun (WGS) entry which is preliminary data.</text>
</comment>
<keyword evidence="2" id="KW-1185">Reference proteome</keyword>
<proteinExistence type="predicted"/>
<sequence>MNYTQLKQDIFAYFHSNLTVITRNIQAQNIPHGGKSTLINQAVESVKNDLGNILPIQYSHLDRSKLFMLLQYCYSVMSFEYRNVVWPYEYMAFSRRNGELWERFCKAAWDHSLLPNLYRISAPSFHEVRNSFRDRIINYTQGNQYQHHIVNDVDSVFELVGEINMIEDEMFNLNGRNHIIDFKSGFGSNEKGNTLRLIAVGRAYKHWDPNVNLLFLVRQNENNNYLETIRRSNLWEVHCGDAAYRKIDELTNAGICEIRREAIDFRNDLSPNFWNYLVNNNLAHYLDW</sequence>
<accession>A0ABV3NX12</accession>
<evidence type="ECO:0008006" key="3">
    <source>
        <dbReference type="Google" id="ProtNLM"/>
    </source>
</evidence>
<protein>
    <recommendedName>
        <fullName evidence="3">Restriction endonuclease</fullName>
    </recommendedName>
</protein>
<evidence type="ECO:0000313" key="2">
    <source>
        <dbReference type="Proteomes" id="UP001555342"/>
    </source>
</evidence>